<dbReference type="Proteomes" id="UP000636956">
    <property type="component" value="Unassembled WGS sequence"/>
</dbReference>
<dbReference type="InterPro" id="IPR001279">
    <property type="entry name" value="Metallo-B-lactamas"/>
</dbReference>
<dbReference type="Gene3D" id="3.60.15.10">
    <property type="entry name" value="Ribonuclease Z/Hydroxyacylglutathione hydrolase-like"/>
    <property type="match status" value="1"/>
</dbReference>
<organism evidence="2 3">
    <name type="scientific">Agromyces bauzanensis</name>
    <dbReference type="NCBI Taxonomy" id="1308924"/>
    <lineage>
        <taxon>Bacteria</taxon>
        <taxon>Bacillati</taxon>
        <taxon>Actinomycetota</taxon>
        <taxon>Actinomycetes</taxon>
        <taxon>Micrococcales</taxon>
        <taxon>Microbacteriaceae</taxon>
        <taxon>Agromyces</taxon>
    </lineage>
</organism>
<dbReference type="SMART" id="SM00849">
    <property type="entry name" value="Lactamase_B"/>
    <property type="match status" value="1"/>
</dbReference>
<gene>
    <name evidence="2" type="ORF">GCM10011372_04050</name>
</gene>
<protein>
    <submittedName>
        <fullName evidence="2">MBL fold metallo-hydrolase</fullName>
    </submittedName>
</protein>
<evidence type="ECO:0000313" key="3">
    <source>
        <dbReference type="Proteomes" id="UP000636956"/>
    </source>
</evidence>
<dbReference type="Pfam" id="PF00753">
    <property type="entry name" value="Lactamase_B"/>
    <property type="match status" value="1"/>
</dbReference>
<proteinExistence type="predicted"/>
<evidence type="ECO:0000259" key="1">
    <source>
        <dbReference type="SMART" id="SM00849"/>
    </source>
</evidence>
<name>A0A917PBB8_9MICO</name>
<dbReference type="CDD" id="cd16282">
    <property type="entry name" value="metallo-hydrolase-like_MBL-fold"/>
    <property type="match status" value="1"/>
</dbReference>
<feature type="domain" description="Metallo-beta-lactamase" evidence="1">
    <location>
        <begin position="20"/>
        <end position="214"/>
    </location>
</feature>
<accession>A0A917PBB8</accession>
<dbReference type="PANTHER" id="PTHR42951">
    <property type="entry name" value="METALLO-BETA-LACTAMASE DOMAIN-CONTAINING"/>
    <property type="match status" value="1"/>
</dbReference>
<keyword evidence="3" id="KW-1185">Reference proteome</keyword>
<comment type="caution">
    <text evidence="2">The sequence shown here is derived from an EMBL/GenBank/DDBJ whole genome shotgun (WGS) entry which is preliminary data.</text>
</comment>
<dbReference type="InterPro" id="IPR036866">
    <property type="entry name" value="RibonucZ/Hydroxyglut_hydro"/>
</dbReference>
<reference evidence="2" key="1">
    <citation type="journal article" date="2014" name="Int. J. Syst. Evol. Microbiol.">
        <title>Complete genome sequence of Corynebacterium casei LMG S-19264T (=DSM 44701T), isolated from a smear-ripened cheese.</title>
        <authorList>
            <consortium name="US DOE Joint Genome Institute (JGI-PGF)"/>
            <person name="Walter F."/>
            <person name="Albersmeier A."/>
            <person name="Kalinowski J."/>
            <person name="Ruckert C."/>
        </authorList>
    </citation>
    <scope>NUCLEOTIDE SEQUENCE</scope>
    <source>
        <strain evidence="2">CGMCC 1.8984</strain>
    </source>
</reference>
<dbReference type="PANTHER" id="PTHR42951:SF4">
    <property type="entry name" value="ACYL-COENZYME A THIOESTERASE MBLAC2"/>
    <property type="match status" value="1"/>
</dbReference>
<reference evidence="2" key="2">
    <citation type="submission" date="2020-09" db="EMBL/GenBank/DDBJ databases">
        <authorList>
            <person name="Sun Q."/>
            <person name="Zhou Y."/>
        </authorList>
    </citation>
    <scope>NUCLEOTIDE SEQUENCE</scope>
    <source>
        <strain evidence="2">CGMCC 1.8984</strain>
    </source>
</reference>
<dbReference type="InterPro" id="IPR050855">
    <property type="entry name" value="NDM-1-like"/>
</dbReference>
<dbReference type="EMBL" id="BMMD01000001">
    <property type="protein sequence ID" value="GGJ69445.1"/>
    <property type="molecule type" value="Genomic_DNA"/>
</dbReference>
<sequence length="288" mass="31448">MPTWTTVAPRIHQRRGGPFDLSTVVVEGDDGLLVVDTGAEPAEAEELDADIGRRFDGDVRWVVNTHAHFDHTFGNQVFGPGSATDAAIYGHAGIVRHFERYEGPRLAAWRTDPSREPERRWHDARLTPPTHPVERISRLDLGGVVVELRPQPRAHTDTDLVVFAPAQRVWVVGDLVEESGPPMYGSGSFPLDWPGVLDGLVAELRRGDRVIPGHGRVVDREFVERQAADLRTIAEHFVAAHDAGLGAAAALAEHDDWPFPVEGLVSAVERAYASLDGLPLDEGGIDDA</sequence>
<dbReference type="AlphaFoldDB" id="A0A917PBB8"/>
<dbReference type="RefSeq" id="WP_188741749.1">
    <property type="nucleotide sequence ID" value="NZ_BAABFW010000041.1"/>
</dbReference>
<dbReference type="SUPFAM" id="SSF56281">
    <property type="entry name" value="Metallo-hydrolase/oxidoreductase"/>
    <property type="match status" value="1"/>
</dbReference>
<evidence type="ECO:0000313" key="2">
    <source>
        <dbReference type="EMBL" id="GGJ69445.1"/>
    </source>
</evidence>